<dbReference type="OrthoDB" id="6891150at2"/>
<reference evidence="1 2" key="1">
    <citation type="submission" date="2016-08" db="EMBL/GenBank/DDBJ databases">
        <title>Whole genome sequence of Pseudomonas graminis strain UASWS1507, a potential biological control agent for agriculture.</title>
        <authorList>
            <person name="Crovadore J."/>
            <person name="Calmin G."/>
            <person name="Chablais R."/>
            <person name="Cochard B."/>
            <person name="Lefort F."/>
        </authorList>
    </citation>
    <scope>NUCLEOTIDE SEQUENCE [LARGE SCALE GENOMIC DNA]</scope>
    <source>
        <strain evidence="1 2">UASWS1507</strain>
    </source>
</reference>
<name>A0A1C2DH78_9PSED</name>
<evidence type="ECO:0000313" key="2">
    <source>
        <dbReference type="Proteomes" id="UP000095143"/>
    </source>
</evidence>
<sequence>MINEIETLEIEALEQRFLEDGLSFDTVRRRFGRFMLELFRSGTLRKIYGDRTPNLVPHLKKAVACRKIDRREPAIKELMNELWDLEDLRCGPDADLSNLARCVLVCYGTQEEWAEGDSYKPTAVYLYLVYLKKVIPGVRPALIEFFQQTQ</sequence>
<comment type="caution">
    <text evidence="1">The sequence shown here is derived from an EMBL/GenBank/DDBJ whole genome shotgun (WGS) entry which is preliminary data.</text>
</comment>
<dbReference type="RefSeq" id="WP_065991617.1">
    <property type="nucleotide sequence ID" value="NZ_MDEN01000068.1"/>
</dbReference>
<proteinExistence type="predicted"/>
<accession>A0A1C2DH78</accession>
<organism evidence="1 2">
    <name type="scientific">Pseudomonas graminis</name>
    <dbReference type="NCBI Taxonomy" id="158627"/>
    <lineage>
        <taxon>Bacteria</taxon>
        <taxon>Pseudomonadati</taxon>
        <taxon>Pseudomonadota</taxon>
        <taxon>Gammaproteobacteria</taxon>
        <taxon>Pseudomonadales</taxon>
        <taxon>Pseudomonadaceae</taxon>
        <taxon>Pseudomonas</taxon>
    </lineage>
</organism>
<dbReference type="Proteomes" id="UP000095143">
    <property type="component" value="Unassembled WGS sequence"/>
</dbReference>
<protein>
    <submittedName>
        <fullName evidence="1">Uncharacterized protein</fullName>
    </submittedName>
</protein>
<dbReference type="EMBL" id="MDEN01000068">
    <property type="protein sequence ID" value="OCX14111.1"/>
    <property type="molecule type" value="Genomic_DNA"/>
</dbReference>
<evidence type="ECO:0000313" key="1">
    <source>
        <dbReference type="EMBL" id="OCX14111.1"/>
    </source>
</evidence>
<dbReference type="AlphaFoldDB" id="A0A1C2DH78"/>
<gene>
    <name evidence="1" type="ORF">BBI10_21445</name>
</gene>